<evidence type="ECO:0000313" key="2">
    <source>
        <dbReference type="EMBL" id="SIS60032.1"/>
    </source>
</evidence>
<proteinExistence type="predicted"/>
<feature type="domain" description="SpoVT-AbrB" evidence="1">
    <location>
        <begin position="15"/>
        <end position="58"/>
    </location>
</feature>
<dbReference type="Gene3D" id="2.10.260.10">
    <property type="match status" value="1"/>
</dbReference>
<name>A0A1N7KEM4_9BACI</name>
<dbReference type="Pfam" id="PF04014">
    <property type="entry name" value="MazE_antitoxin"/>
    <property type="match status" value="1"/>
</dbReference>
<protein>
    <submittedName>
        <fullName evidence="2">Putative addiction module antidote</fullName>
    </submittedName>
</protein>
<dbReference type="InterPro" id="IPR037914">
    <property type="entry name" value="SpoVT-AbrB_sf"/>
</dbReference>
<evidence type="ECO:0000259" key="1">
    <source>
        <dbReference type="SMART" id="SM00966"/>
    </source>
</evidence>
<dbReference type="InterPro" id="IPR013432">
    <property type="entry name" value="Doc_partner"/>
</dbReference>
<dbReference type="SUPFAM" id="SSF89447">
    <property type="entry name" value="AbrB/MazE/MraZ-like"/>
    <property type="match status" value="1"/>
</dbReference>
<dbReference type="EMBL" id="FTOC01000011">
    <property type="protein sequence ID" value="SIS60032.1"/>
    <property type="molecule type" value="Genomic_DNA"/>
</dbReference>
<keyword evidence="3" id="KW-1185">Reference proteome</keyword>
<dbReference type="STRING" id="570947.SAMN05421687_1111"/>
<dbReference type="RefSeq" id="WP_076560253.1">
    <property type="nucleotide sequence ID" value="NZ_FTOC01000011.1"/>
</dbReference>
<dbReference type="SMART" id="SM00966">
    <property type="entry name" value="SpoVT_AbrB"/>
    <property type="match status" value="1"/>
</dbReference>
<dbReference type="OrthoDB" id="582905at2"/>
<organism evidence="2 3">
    <name type="scientific">Salimicrobium flavidum</name>
    <dbReference type="NCBI Taxonomy" id="570947"/>
    <lineage>
        <taxon>Bacteria</taxon>
        <taxon>Bacillati</taxon>
        <taxon>Bacillota</taxon>
        <taxon>Bacilli</taxon>
        <taxon>Bacillales</taxon>
        <taxon>Bacillaceae</taxon>
        <taxon>Salimicrobium</taxon>
    </lineage>
</organism>
<dbReference type="AlphaFoldDB" id="A0A1N7KEM4"/>
<evidence type="ECO:0000313" key="3">
    <source>
        <dbReference type="Proteomes" id="UP000187608"/>
    </source>
</evidence>
<dbReference type="Proteomes" id="UP000187608">
    <property type="component" value="Unassembled WGS sequence"/>
</dbReference>
<accession>A0A1N7KEM4</accession>
<reference evidence="3" key="1">
    <citation type="submission" date="2017-01" db="EMBL/GenBank/DDBJ databases">
        <authorList>
            <person name="Varghese N."/>
            <person name="Submissions S."/>
        </authorList>
    </citation>
    <scope>NUCLEOTIDE SEQUENCE [LARGE SCALE GENOMIC DNA]</scope>
    <source>
        <strain evidence="3">DSM 23127</strain>
    </source>
</reference>
<dbReference type="InterPro" id="IPR007159">
    <property type="entry name" value="SpoVT-AbrB_dom"/>
</dbReference>
<dbReference type="NCBIfam" id="TIGR02609">
    <property type="entry name" value="doc_partner"/>
    <property type="match status" value="1"/>
</dbReference>
<gene>
    <name evidence="2" type="ORF">SAMN05421687_1111</name>
</gene>
<dbReference type="GO" id="GO:0003677">
    <property type="term" value="F:DNA binding"/>
    <property type="evidence" value="ECO:0007669"/>
    <property type="project" value="InterPro"/>
</dbReference>
<sequence>MSEMTDRKKETRKVVQTGNSLGVGLPKSIIDSLGLSKGDEIEFEVKEDQIILNKKKKWEDEVDTELIEMLGETLNEHDQVFKNLKDR</sequence>